<keyword evidence="2" id="KW-0614">Plasmid</keyword>
<feature type="region of interest" description="Disordered" evidence="1">
    <location>
        <begin position="75"/>
        <end position="99"/>
    </location>
</feature>
<organism evidence="2 3">
    <name type="scientific">Pseudomonas putida</name>
    <name type="common">Arthrobacter siderocapsulatus</name>
    <dbReference type="NCBI Taxonomy" id="303"/>
    <lineage>
        <taxon>Bacteria</taxon>
        <taxon>Pseudomonadati</taxon>
        <taxon>Pseudomonadota</taxon>
        <taxon>Gammaproteobacteria</taxon>
        <taxon>Pseudomonadales</taxon>
        <taxon>Pseudomonadaceae</taxon>
        <taxon>Pseudomonas</taxon>
    </lineage>
</organism>
<dbReference type="EMBL" id="AP015030">
    <property type="protein sequence ID" value="BAW26651.1"/>
    <property type="molecule type" value="Genomic_DNA"/>
</dbReference>
<name>A0A1L7NME1_PSEPU</name>
<protein>
    <submittedName>
        <fullName evidence="2">Uncharacterized protein</fullName>
    </submittedName>
</protein>
<evidence type="ECO:0000313" key="2">
    <source>
        <dbReference type="EMBL" id="BAW26651.1"/>
    </source>
</evidence>
<geneLocation type="plasmid" evidence="3">
    <name>pkf715a dna</name>
</geneLocation>
<gene>
    <name evidence="2" type="ORF">KF715C_pA1460</name>
</gene>
<proteinExistence type="predicted"/>
<reference evidence="2 3" key="1">
    <citation type="submission" date="2015-11" db="EMBL/GenBank/DDBJ databases">
        <title>Complete genome sequencing of a biphenyl-degrading bacterium, Pseudomonas putida KF715 (=NBRC110667).</title>
        <authorList>
            <person name="Suenaga H."/>
            <person name="Fujihara N."/>
            <person name="Watanabe T."/>
            <person name="Hirose J."/>
            <person name="Kimura N."/>
            <person name="Yamazoe A."/>
            <person name="Hosoyama A."/>
            <person name="Shimodaira J."/>
            <person name="Furukawa K."/>
        </authorList>
    </citation>
    <scope>NUCLEOTIDE SEQUENCE [LARGE SCALE GENOMIC DNA]</scope>
    <source>
        <strain evidence="2 3">KF715</strain>
        <plasmid evidence="3">Plasmid pkf715a dna</plasmid>
    </source>
</reference>
<accession>A0A1L7NME1</accession>
<dbReference type="AlphaFoldDB" id="A0A1L7NME1"/>
<dbReference type="Proteomes" id="UP000218731">
    <property type="component" value="Plasmid pKF715A"/>
</dbReference>
<evidence type="ECO:0000256" key="1">
    <source>
        <dbReference type="SAM" id="MobiDB-lite"/>
    </source>
</evidence>
<sequence>MPQLNPLSFRINFNGTPLIADPLDTESLYDAMARTIEKHAGSLVAEWGRCKKAGEHYRYPVLLSNGERGNVFIEGKPDGTETLPPRRSCTSKARGCTCQ</sequence>
<dbReference type="RefSeq" id="WP_096427024.1">
    <property type="nucleotide sequence ID" value="NZ_AP015030.1"/>
</dbReference>
<evidence type="ECO:0000313" key="3">
    <source>
        <dbReference type="Proteomes" id="UP000218731"/>
    </source>
</evidence>